<dbReference type="InterPro" id="IPR051268">
    <property type="entry name" value="Type-I_R_enzyme_R_subunit"/>
</dbReference>
<dbReference type="InterPro" id="IPR027417">
    <property type="entry name" value="P-loop_NTPase"/>
</dbReference>
<dbReference type="InterPro" id="IPR055180">
    <property type="entry name" value="HsdR_RecA-like_helicase_dom_2"/>
</dbReference>
<dbReference type="PANTHER" id="PTHR30195">
    <property type="entry name" value="TYPE I SITE-SPECIFIC DEOXYRIBONUCLEASE PROTEIN SUBUNIT M AND R"/>
    <property type="match status" value="1"/>
</dbReference>
<evidence type="ECO:0000259" key="2">
    <source>
        <dbReference type="Pfam" id="PF22679"/>
    </source>
</evidence>
<dbReference type="GO" id="GO:0009307">
    <property type="term" value="P:DNA restriction-modification system"/>
    <property type="evidence" value="ECO:0007669"/>
    <property type="project" value="UniProtKB-KW"/>
</dbReference>
<dbReference type="Gene3D" id="3.40.50.300">
    <property type="entry name" value="P-loop containing nucleotide triphosphate hydrolases"/>
    <property type="match status" value="1"/>
</dbReference>
<dbReference type="AlphaFoldDB" id="A0AAE4JWW6"/>
<evidence type="ECO:0000313" key="4">
    <source>
        <dbReference type="Proteomes" id="UP001268256"/>
    </source>
</evidence>
<reference evidence="4" key="1">
    <citation type="submission" date="2023-07" db="EMBL/GenBank/DDBJ databases">
        <authorList>
            <person name="Luz R."/>
            <person name="Cordeiro R."/>
            <person name="Fonseca A."/>
            <person name="Goncalves V."/>
        </authorList>
    </citation>
    <scope>NUCLEOTIDE SEQUENCE [LARGE SCALE GENOMIC DNA]</scope>
    <source>
        <strain evidence="4">BACA0444</strain>
    </source>
</reference>
<evidence type="ECO:0000256" key="1">
    <source>
        <dbReference type="ARBA" id="ARBA00022747"/>
    </source>
</evidence>
<dbReference type="PANTHER" id="PTHR30195:SF16">
    <property type="entry name" value="TYPE I RESTRICTION ENZYME ENDONUCLEASE SUBUNIT"/>
    <property type="match status" value="1"/>
</dbReference>
<comment type="caution">
    <text evidence="3">The sequence shown here is derived from an EMBL/GenBank/DDBJ whole genome shotgun (WGS) entry which is preliminary data.</text>
</comment>
<name>A0AAE4JWW6_9CYAN</name>
<dbReference type="Pfam" id="PF22679">
    <property type="entry name" value="T1R_D3-like"/>
    <property type="match status" value="1"/>
</dbReference>
<protein>
    <recommendedName>
        <fullName evidence="2">Restriction endonuclease type I HsdR second RecA-like helicase domain-containing protein</fullName>
    </recommendedName>
</protein>
<proteinExistence type="predicted"/>
<gene>
    <name evidence="3" type="ORF">RIF25_07110</name>
</gene>
<evidence type="ECO:0000313" key="3">
    <source>
        <dbReference type="EMBL" id="MDS3860578.1"/>
    </source>
</evidence>
<accession>A0AAE4JWW6</accession>
<feature type="domain" description="Restriction endonuclease type I HsdR second RecA-like helicase" evidence="2">
    <location>
        <begin position="2"/>
        <end position="52"/>
    </location>
</feature>
<sequence>MDMLLTGFDSPFLNTLYVDKNLKYDGLIQAFSRTNRILNDTKPYGNILDFRQQQEAVNQAIELFSGNFKEKAREIWLVYPAPVVISKLATSMKKLDIAIRFQI</sequence>
<dbReference type="CDD" id="cd18800">
    <property type="entry name" value="SF2_C_EcoR124I-like"/>
    <property type="match status" value="1"/>
</dbReference>
<organism evidence="3 4">
    <name type="scientific">Pseudocalidococcus azoricus BACA0444</name>
    <dbReference type="NCBI Taxonomy" id="2918990"/>
    <lineage>
        <taxon>Bacteria</taxon>
        <taxon>Bacillati</taxon>
        <taxon>Cyanobacteriota</taxon>
        <taxon>Cyanophyceae</taxon>
        <taxon>Acaryochloridales</taxon>
        <taxon>Thermosynechococcaceae</taxon>
        <taxon>Pseudocalidococcus</taxon>
        <taxon>Pseudocalidococcus azoricus</taxon>
    </lineage>
</organism>
<keyword evidence="1" id="KW-0680">Restriction system</keyword>
<keyword evidence="4" id="KW-1185">Reference proteome</keyword>
<dbReference type="Proteomes" id="UP001268256">
    <property type="component" value="Unassembled WGS sequence"/>
</dbReference>
<dbReference type="EMBL" id="JAVMIP010000004">
    <property type="protein sequence ID" value="MDS3860578.1"/>
    <property type="molecule type" value="Genomic_DNA"/>
</dbReference>